<proteinExistence type="inferred from homology"/>
<dbReference type="PANTHER" id="PTHR13068">
    <property type="entry name" value="CGI-12 PROTEIN-RELATED"/>
    <property type="match status" value="1"/>
</dbReference>
<organism evidence="4 5">
    <name type="scientific">Rhynchospora pubera</name>
    <dbReference type="NCBI Taxonomy" id="906938"/>
    <lineage>
        <taxon>Eukaryota</taxon>
        <taxon>Viridiplantae</taxon>
        <taxon>Streptophyta</taxon>
        <taxon>Embryophyta</taxon>
        <taxon>Tracheophyta</taxon>
        <taxon>Spermatophyta</taxon>
        <taxon>Magnoliopsida</taxon>
        <taxon>Liliopsida</taxon>
        <taxon>Poales</taxon>
        <taxon>Cyperaceae</taxon>
        <taxon>Cyperoideae</taxon>
        <taxon>Rhynchosporeae</taxon>
        <taxon>Rhynchospora</taxon>
    </lineage>
</organism>
<keyword evidence="2" id="KW-0805">Transcription regulation</keyword>
<dbReference type="Pfam" id="PF02536">
    <property type="entry name" value="mTERF"/>
    <property type="match status" value="2"/>
</dbReference>
<dbReference type="SMART" id="SM00733">
    <property type="entry name" value="Mterf"/>
    <property type="match status" value="3"/>
</dbReference>
<comment type="caution">
    <text evidence="4">The sequence shown here is derived from an EMBL/GenBank/DDBJ whole genome shotgun (WGS) entry which is preliminary data.</text>
</comment>
<evidence type="ECO:0000256" key="1">
    <source>
        <dbReference type="ARBA" id="ARBA00007692"/>
    </source>
</evidence>
<dbReference type="Gene3D" id="1.25.70.10">
    <property type="entry name" value="Transcription termination factor 3, mitochondrial"/>
    <property type="match status" value="1"/>
</dbReference>
<keyword evidence="2" id="KW-0804">Transcription</keyword>
<evidence type="ECO:0000256" key="3">
    <source>
        <dbReference type="ARBA" id="ARBA00022946"/>
    </source>
</evidence>
<dbReference type="InterPro" id="IPR038538">
    <property type="entry name" value="MTERF_sf"/>
</dbReference>
<comment type="similarity">
    <text evidence="1">Belongs to the mTERF family.</text>
</comment>
<dbReference type="PANTHER" id="PTHR13068:SF236">
    <property type="entry name" value="OS02G0749800 PROTEIN"/>
    <property type="match status" value="1"/>
</dbReference>
<dbReference type="GO" id="GO:0003676">
    <property type="term" value="F:nucleic acid binding"/>
    <property type="evidence" value="ECO:0007669"/>
    <property type="project" value="InterPro"/>
</dbReference>
<keyword evidence="5" id="KW-1185">Reference proteome</keyword>
<evidence type="ECO:0000256" key="2">
    <source>
        <dbReference type="ARBA" id="ARBA00022472"/>
    </source>
</evidence>
<protein>
    <submittedName>
        <fullName evidence="4">Mitochondrial transcription termination factor family protein</fullName>
    </submittedName>
</protein>
<keyword evidence="2" id="KW-0806">Transcription termination</keyword>
<keyword evidence="3" id="KW-0809">Transit peptide</keyword>
<accession>A0AAV8BMD9</accession>
<evidence type="ECO:0000313" key="5">
    <source>
        <dbReference type="Proteomes" id="UP001140206"/>
    </source>
</evidence>
<dbReference type="InterPro" id="IPR003690">
    <property type="entry name" value="MTERF"/>
</dbReference>
<name>A0AAV8BMD9_9POAL</name>
<dbReference type="GO" id="GO:0006353">
    <property type="term" value="P:DNA-templated transcription termination"/>
    <property type="evidence" value="ECO:0007669"/>
    <property type="project" value="UniProtKB-KW"/>
</dbReference>
<sequence>MFSHFVKRTISSSPFQHHPTLINPLLRFSLSTQTNSQPQKEKELPFIAQYLISSFGFSPDRAIKYSNTSNLAAIRSPERPEAVIKFLKDTGLSEDQIKAVVSFHPILLGCSLDKTLKPKVRELIDNGFSGHLLVQLIRYNPSALYIKDTLSRLLFWKDFVGKGNQVGASNKDTMRRNIKSFKKTYGWSQEEVHSAFRKYPKILSCSEDKLKSNMNFLIRKAGYEARCIALQPQLLVRSVERVLIPRYTVLSALEDKGLMKNCSLLTACRKSEERFREIYVDPFEKDLPGLGQAYVAAFGVRMQV</sequence>
<dbReference type="AlphaFoldDB" id="A0AAV8BMD9"/>
<gene>
    <name evidence="4" type="ORF">LUZ62_000930</name>
</gene>
<evidence type="ECO:0000313" key="4">
    <source>
        <dbReference type="EMBL" id="KAJ4744350.1"/>
    </source>
</evidence>
<reference evidence="4" key="1">
    <citation type="submission" date="2022-08" db="EMBL/GenBank/DDBJ databases">
        <authorList>
            <person name="Marques A."/>
        </authorList>
    </citation>
    <scope>NUCLEOTIDE SEQUENCE</scope>
    <source>
        <strain evidence="4">RhyPub2mFocal</strain>
        <tissue evidence="4">Leaves</tissue>
    </source>
</reference>
<dbReference type="Proteomes" id="UP001140206">
    <property type="component" value="Unassembled WGS sequence"/>
</dbReference>
<dbReference type="EMBL" id="JAMFTS010000112">
    <property type="protein sequence ID" value="KAJ4744350.1"/>
    <property type="molecule type" value="Genomic_DNA"/>
</dbReference>